<name>A0ABU0SFQ9_9HYPH</name>
<evidence type="ECO:0000256" key="3">
    <source>
        <dbReference type="ARBA" id="ARBA00023002"/>
    </source>
</evidence>
<dbReference type="EC" id="1.4.3.19" evidence="5"/>
<dbReference type="InterPro" id="IPR012727">
    <property type="entry name" value="Gly_oxidase_ThiO"/>
</dbReference>
<accession>A0ABU0SFQ9</accession>
<dbReference type="SUPFAM" id="SSF51971">
    <property type="entry name" value="Nucleotide-binding domain"/>
    <property type="match status" value="1"/>
</dbReference>
<dbReference type="Proteomes" id="UP001237780">
    <property type="component" value="Unassembled WGS sequence"/>
</dbReference>
<dbReference type="EMBL" id="JAUSZT010000003">
    <property type="protein sequence ID" value="MDQ0999585.1"/>
    <property type="molecule type" value="Genomic_DNA"/>
</dbReference>
<dbReference type="Pfam" id="PF01266">
    <property type="entry name" value="DAO"/>
    <property type="match status" value="1"/>
</dbReference>
<proteinExistence type="predicted"/>
<reference evidence="5 6" key="1">
    <citation type="submission" date="2023-07" db="EMBL/GenBank/DDBJ databases">
        <title>Comparative genomics of wheat-associated soil bacteria to identify genetic determinants of phenazine resistance.</title>
        <authorList>
            <person name="Mouncey N."/>
        </authorList>
    </citation>
    <scope>NUCLEOTIDE SEQUENCE [LARGE SCALE GENOMIC DNA]</scope>
    <source>
        <strain evidence="5 6">W4I11</strain>
    </source>
</reference>
<keyword evidence="2" id="KW-0784">Thiamine biosynthesis</keyword>
<dbReference type="InterPro" id="IPR006076">
    <property type="entry name" value="FAD-dep_OxRdtase"/>
</dbReference>
<evidence type="ECO:0000256" key="2">
    <source>
        <dbReference type="ARBA" id="ARBA00022977"/>
    </source>
</evidence>
<dbReference type="InterPro" id="IPR036188">
    <property type="entry name" value="FAD/NAD-bd_sf"/>
</dbReference>
<evidence type="ECO:0000259" key="4">
    <source>
        <dbReference type="Pfam" id="PF01266"/>
    </source>
</evidence>
<dbReference type="SUPFAM" id="SSF54373">
    <property type="entry name" value="FAD-linked reductases, C-terminal domain"/>
    <property type="match status" value="1"/>
</dbReference>
<evidence type="ECO:0000256" key="1">
    <source>
        <dbReference type="ARBA" id="ARBA00004948"/>
    </source>
</evidence>
<evidence type="ECO:0000313" key="6">
    <source>
        <dbReference type="Proteomes" id="UP001237780"/>
    </source>
</evidence>
<sequence>MPGNEVNILVKGAGVAGLTVAYELRARGAEVTILDPFGGENSAASWYAGGMLAPWCERESAEQAVIDLGMNAANWWESVIPGSVSRKGTLVVATPRDVKELERFGARTSGFVRIGEEAISLLEPDLGAAAFRKGLFFESEAHLAPRQVLTELKAKLVGLGARCETGTSAAEISSFEWVIDCTGIASPDIDLRGVRGEMLILRSKDISLSRPIRLIHPRFPLYIVPRPDHTFMVGATMIESDANGPVTARSMMELLNAAYTVHPAFGEAEIIETGTGVRPAYPNNLPRVVKTGNCISINGLYRHGFLLAPAMAKQAADMILKERSIRHETHRERTSA</sequence>
<organism evidence="5 6">
    <name type="scientific">Phyllobacterium ifriqiyense</name>
    <dbReference type="NCBI Taxonomy" id="314238"/>
    <lineage>
        <taxon>Bacteria</taxon>
        <taxon>Pseudomonadati</taxon>
        <taxon>Pseudomonadota</taxon>
        <taxon>Alphaproteobacteria</taxon>
        <taxon>Hyphomicrobiales</taxon>
        <taxon>Phyllobacteriaceae</taxon>
        <taxon>Phyllobacterium</taxon>
    </lineage>
</organism>
<keyword evidence="6" id="KW-1185">Reference proteome</keyword>
<keyword evidence="3 5" id="KW-0560">Oxidoreductase</keyword>
<feature type="domain" description="FAD dependent oxidoreductase" evidence="4">
    <location>
        <begin position="8"/>
        <end position="318"/>
    </location>
</feature>
<evidence type="ECO:0000313" key="5">
    <source>
        <dbReference type="EMBL" id="MDQ0999585.1"/>
    </source>
</evidence>
<dbReference type="NCBIfam" id="TIGR02352">
    <property type="entry name" value="thiamin_ThiO"/>
    <property type="match status" value="1"/>
</dbReference>
<comment type="caution">
    <text evidence="5">The sequence shown here is derived from an EMBL/GenBank/DDBJ whole genome shotgun (WGS) entry which is preliminary data.</text>
</comment>
<gene>
    <name evidence="5" type="ORF">QFZ34_004767</name>
</gene>
<dbReference type="GO" id="GO:0043799">
    <property type="term" value="F:glycine oxidase activity"/>
    <property type="evidence" value="ECO:0007669"/>
    <property type="project" value="UniProtKB-EC"/>
</dbReference>
<comment type="pathway">
    <text evidence="1">Cofactor biosynthesis; thiamine diphosphate biosynthesis.</text>
</comment>
<dbReference type="Gene3D" id="3.50.50.60">
    <property type="entry name" value="FAD/NAD(P)-binding domain"/>
    <property type="match status" value="1"/>
</dbReference>
<dbReference type="PANTHER" id="PTHR13847:SF289">
    <property type="entry name" value="GLYCINE OXIDASE"/>
    <property type="match status" value="1"/>
</dbReference>
<dbReference type="Gene3D" id="3.30.9.10">
    <property type="entry name" value="D-Amino Acid Oxidase, subunit A, domain 2"/>
    <property type="match status" value="1"/>
</dbReference>
<protein>
    <submittedName>
        <fullName evidence="5">Glycine oxidase</fullName>
        <ecNumber evidence="5">1.4.3.19</ecNumber>
    </submittedName>
</protein>
<dbReference type="PANTHER" id="PTHR13847">
    <property type="entry name" value="SARCOSINE DEHYDROGENASE-RELATED"/>
    <property type="match status" value="1"/>
</dbReference>